<feature type="transmembrane region" description="Helical" evidence="1">
    <location>
        <begin position="382"/>
        <end position="405"/>
    </location>
</feature>
<sequence length="456" mass="50360">MDGVNVNARDQWALLALANEAMQFSVNSTADGTKKDSNGVDWLMVVKGLLPMITLALGFGGRTLMDHFFLVMTTLAEVEAPIAGGVDSADSGSEKYGLLEGSNYKDKARPSVSVGPRYVTSSLRATIRHLNAEAGDLSMFRGIGAKAFIYILMVPVAFVSEFVAGYLPYVKSGHISGSIAELIAALIACQLWAGLMHIIISKPRNKFWFRRLPLSFIGVLRHAWFAIIVNNLSDDLLEWAIRYFTSFSKSKVPKVEHVELDNTKPFQLSQGPIVEISIAIVLWMFAKSLLRSQIKPLIKIAVLKPVQAIEGRVMSSMLRDDEDPVVPMDRSFQGRPQSGGILQQQPEPLDFTAAARTIDKETYLRLVKLEVKMHFISQFVQWAFWTLIFAEVVYFIGPSSVWLVLKLISGTPITQADLNRTTGNMARGLFEKVIAAPGNFTVTTVNTTSSPLSLDQ</sequence>
<feature type="transmembrane region" description="Helical" evidence="1">
    <location>
        <begin position="179"/>
        <end position="200"/>
    </location>
</feature>
<keyword evidence="1" id="KW-1133">Transmembrane helix</keyword>
<proteinExistence type="predicted"/>
<dbReference type="OrthoDB" id="2896006at2759"/>
<dbReference type="InParanoid" id="A0A074YE72"/>
<keyword evidence="1" id="KW-0472">Membrane</keyword>
<keyword evidence="1" id="KW-0812">Transmembrane</keyword>
<dbReference type="GeneID" id="25364157"/>
<dbReference type="RefSeq" id="XP_013342823.1">
    <property type="nucleotide sequence ID" value="XM_013487369.1"/>
</dbReference>
<reference evidence="2 3" key="1">
    <citation type="journal article" date="2014" name="BMC Genomics">
        <title>Genome sequencing of four Aureobasidium pullulans varieties: biotechnological potential, stress tolerance, and description of new species.</title>
        <authorList>
            <person name="Gostin Ar C."/>
            <person name="Ohm R.A."/>
            <person name="Kogej T."/>
            <person name="Sonjak S."/>
            <person name="Turk M."/>
            <person name="Zajc J."/>
            <person name="Zalar P."/>
            <person name="Grube M."/>
            <person name="Sun H."/>
            <person name="Han J."/>
            <person name="Sharma A."/>
            <person name="Chiniquy J."/>
            <person name="Ngan C.Y."/>
            <person name="Lipzen A."/>
            <person name="Barry K."/>
            <person name="Grigoriev I.V."/>
            <person name="Gunde-Cimerman N."/>
        </authorList>
    </citation>
    <scope>NUCLEOTIDE SEQUENCE [LARGE SCALE GENOMIC DNA]</scope>
    <source>
        <strain evidence="2 3">EXF-2481</strain>
    </source>
</reference>
<evidence type="ECO:0000313" key="3">
    <source>
        <dbReference type="Proteomes" id="UP000030641"/>
    </source>
</evidence>
<dbReference type="Proteomes" id="UP000030641">
    <property type="component" value="Unassembled WGS sequence"/>
</dbReference>
<feature type="transmembrane region" description="Helical" evidence="1">
    <location>
        <begin position="42"/>
        <end position="60"/>
    </location>
</feature>
<protein>
    <submittedName>
        <fullName evidence="2">Uncharacterized protein</fullName>
    </submittedName>
</protein>
<organism evidence="2 3">
    <name type="scientific">Aureobasidium subglaciale (strain EXF-2481)</name>
    <name type="common">Aureobasidium pullulans var. subglaciale</name>
    <dbReference type="NCBI Taxonomy" id="1043005"/>
    <lineage>
        <taxon>Eukaryota</taxon>
        <taxon>Fungi</taxon>
        <taxon>Dikarya</taxon>
        <taxon>Ascomycota</taxon>
        <taxon>Pezizomycotina</taxon>
        <taxon>Dothideomycetes</taxon>
        <taxon>Dothideomycetidae</taxon>
        <taxon>Dothideales</taxon>
        <taxon>Saccotheciaceae</taxon>
        <taxon>Aureobasidium</taxon>
    </lineage>
</organism>
<evidence type="ECO:0000256" key="1">
    <source>
        <dbReference type="SAM" id="Phobius"/>
    </source>
</evidence>
<dbReference type="AlphaFoldDB" id="A0A074YE72"/>
<dbReference type="EMBL" id="KL584762">
    <property type="protein sequence ID" value="KEQ94359.1"/>
    <property type="molecule type" value="Genomic_DNA"/>
</dbReference>
<dbReference type="HOGENOM" id="CLU_599890_0_0_1"/>
<gene>
    <name evidence="2" type="ORF">AUEXF2481DRAFT_30335</name>
</gene>
<feature type="transmembrane region" description="Helical" evidence="1">
    <location>
        <begin position="147"/>
        <end position="167"/>
    </location>
</feature>
<name>A0A074YE72_AURSE</name>
<dbReference type="OMA" id="RTFDATW"/>
<keyword evidence="3" id="KW-1185">Reference proteome</keyword>
<evidence type="ECO:0000313" key="2">
    <source>
        <dbReference type="EMBL" id="KEQ94359.1"/>
    </source>
</evidence>
<dbReference type="STRING" id="1043005.A0A074YE72"/>
<accession>A0A074YE72</accession>